<dbReference type="Pfam" id="PF20256">
    <property type="entry name" value="MoCoBD_2"/>
    <property type="match status" value="2"/>
</dbReference>
<dbReference type="InterPro" id="IPR037165">
    <property type="entry name" value="AldOxase/xan_DH_Mopterin-bd_sf"/>
</dbReference>
<gene>
    <name evidence="3" type="primary">LOC100371837</name>
</gene>
<dbReference type="SUPFAM" id="SSF56003">
    <property type="entry name" value="Molybdenum cofactor-binding domain"/>
    <property type="match status" value="1"/>
</dbReference>
<dbReference type="GeneID" id="100371837"/>
<keyword evidence="2" id="KW-1185">Reference proteome</keyword>
<dbReference type="SUPFAM" id="SSF54665">
    <property type="entry name" value="CO dehydrogenase molybdoprotein N-domain-like"/>
    <property type="match status" value="1"/>
</dbReference>
<dbReference type="InterPro" id="IPR000674">
    <property type="entry name" value="Ald_Oxase/Xan_DH_a/b"/>
</dbReference>
<dbReference type="Pfam" id="PF01315">
    <property type="entry name" value="Ald_Xan_dh_C"/>
    <property type="match status" value="1"/>
</dbReference>
<dbReference type="InterPro" id="IPR008274">
    <property type="entry name" value="AldOxase/xan_DH_MoCoBD1"/>
</dbReference>
<organism evidence="2 3">
    <name type="scientific">Saccoglossus kowalevskii</name>
    <name type="common">Acorn worm</name>
    <dbReference type="NCBI Taxonomy" id="10224"/>
    <lineage>
        <taxon>Eukaryota</taxon>
        <taxon>Metazoa</taxon>
        <taxon>Hemichordata</taxon>
        <taxon>Enteropneusta</taxon>
        <taxon>Harrimaniidae</taxon>
        <taxon>Saccoglossus</taxon>
    </lineage>
</organism>
<name>A0ABM0GX87_SACKO</name>
<dbReference type="Proteomes" id="UP000694865">
    <property type="component" value="Unplaced"/>
</dbReference>
<evidence type="ECO:0000313" key="3">
    <source>
        <dbReference type="RefSeq" id="XP_002739358.2"/>
    </source>
</evidence>
<dbReference type="Gene3D" id="3.90.1170.50">
    <property type="entry name" value="Aldehyde oxidase/xanthine dehydrogenase, a/b hammerhead"/>
    <property type="match status" value="1"/>
</dbReference>
<dbReference type="InterPro" id="IPR036856">
    <property type="entry name" value="Ald_Oxase/Xan_DH_a/b_sf"/>
</dbReference>
<dbReference type="PANTHER" id="PTHR45444">
    <property type="entry name" value="XANTHINE DEHYDROGENASE"/>
    <property type="match status" value="1"/>
</dbReference>
<feature type="non-terminal residue" evidence="3">
    <location>
        <position position="1"/>
    </location>
</feature>
<accession>A0ABM0GX87</accession>
<dbReference type="Pfam" id="PF02738">
    <property type="entry name" value="MoCoBD_1"/>
    <property type="match status" value="1"/>
</dbReference>
<dbReference type="Gene3D" id="3.30.365.10">
    <property type="entry name" value="Aldehyde oxidase/xanthine dehydrogenase, molybdopterin binding domain"/>
    <property type="match status" value="5"/>
</dbReference>
<dbReference type="InterPro" id="IPR046867">
    <property type="entry name" value="AldOxase/xan_DH_MoCoBD2"/>
</dbReference>
<evidence type="ECO:0000313" key="2">
    <source>
        <dbReference type="Proteomes" id="UP000694865"/>
    </source>
</evidence>
<dbReference type="InterPro" id="IPR016208">
    <property type="entry name" value="Ald_Oxase/xanthine_DH-like"/>
</dbReference>
<proteinExistence type="predicted"/>
<dbReference type="PANTHER" id="PTHR45444:SF3">
    <property type="entry name" value="XANTHINE DEHYDROGENASE"/>
    <property type="match status" value="1"/>
</dbReference>
<dbReference type="RefSeq" id="XP_002739358.2">
    <property type="nucleotide sequence ID" value="XM_002739312.2"/>
</dbReference>
<dbReference type="SMART" id="SM01008">
    <property type="entry name" value="Ald_Xan_dh_C"/>
    <property type="match status" value="1"/>
</dbReference>
<evidence type="ECO:0000259" key="1">
    <source>
        <dbReference type="SMART" id="SM01008"/>
    </source>
</evidence>
<feature type="domain" description="Aldehyde oxidase/xanthine dehydrogenase a/b hammerhead" evidence="1">
    <location>
        <begin position="93"/>
        <end position="200"/>
    </location>
</feature>
<sequence>VWNEHLLQCVLNIVDEHADMIKTFEKDFKQGIMKGFVFKFFHAVFLERYGTLSTGQIGLGPSVPARGTQKWQRHIDKSVGLSCHHTSSIQQTTGEALFIDDIIPRKDELFVSLVTSTRAHAKIKYIDYKEALKLTGVKYYIDADDVPARNAIGANSAEEVLFARDKVTHCGQIIGAIIAENREIARHAAKRVVVEYEDLKPILTIEDAIEAESYFDMLKLVDGDVSKGFTSCDHIIEGEVMLGGQEHYYLETHISQVIPDNGDQTMVVLSSTQNPSSVQSSVADVLGFHCNKIITKLTRIGGGFGGKETRSDMFACICAVAAHRAKQPMRLVLEREDDMKISGGRHPYLARYKVGCTKNGKLLALDVQLYSNGGHSLDMTPYVMQYALLAIPNCYIIPNVRLQGFMCKTNLPSNTSMRGFGCPQAVFITEHIVTDIAIKCNISQQKFRKTNFIGKDFVTHYGQIVENCNARRCFDECVEKSRFHVKQDQIQTFNRENRFVKKGISVTPVIMAVGFHCKLLNQAGALVQVYRDGSVLLTHGGVEMGQGLYIKMIQIASTVLDIPMDYIHTADTSTQTVPNTSPTAASVGTHINGCAVKRACEKIIERLRILKENDPEGDWNKWIEGAFLQGYGLYMSEELMWSEKGELIHSGLGMYKLPHVCNIPRKFNIELLSDSESSKHVYSSRGVGEPPLVLACSVFFATKEAIAAARRDIGLSEQFRMDSPAIPRRVLIVCGDQHK</sequence>
<reference evidence="3" key="1">
    <citation type="submission" date="2025-08" db="UniProtKB">
        <authorList>
            <consortium name="RefSeq"/>
        </authorList>
    </citation>
    <scope>IDENTIFICATION</scope>
    <source>
        <tissue evidence="3">Testes</tissue>
    </source>
</reference>
<protein>
    <submittedName>
        <fullName evidence="3">Xanthine dehydrogenase/oxidase-like</fullName>
    </submittedName>
</protein>